<dbReference type="Proteomes" id="UP000619457">
    <property type="component" value="Unassembled WGS sequence"/>
</dbReference>
<evidence type="ECO:0000313" key="1">
    <source>
        <dbReference type="EMBL" id="GGZ25321.1"/>
    </source>
</evidence>
<sequence length="43" mass="4936">MEVDDPKVEVNKAKNPPVLKNKKTSVAGELLFLEWVGVFVRFY</sequence>
<gene>
    <name evidence="1" type="ORF">GCM10007049_17280</name>
</gene>
<dbReference type="EMBL" id="BMWX01000003">
    <property type="protein sequence ID" value="GGZ25321.1"/>
    <property type="molecule type" value="Genomic_DNA"/>
</dbReference>
<evidence type="ECO:0000313" key="2">
    <source>
        <dbReference type="Proteomes" id="UP000619457"/>
    </source>
</evidence>
<protein>
    <submittedName>
        <fullName evidence="1">Uncharacterized protein</fullName>
    </submittedName>
</protein>
<reference evidence="1" key="2">
    <citation type="submission" date="2020-09" db="EMBL/GenBank/DDBJ databases">
        <authorList>
            <person name="Sun Q."/>
            <person name="Kim S."/>
        </authorList>
    </citation>
    <scope>NUCLEOTIDE SEQUENCE</scope>
    <source>
        <strain evidence="1">KCTC 12368</strain>
    </source>
</reference>
<dbReference type="AlphaFoldDB" id="A0A918UPT3"/>
<name>A0A918UPT3_9BACT</name>
<proteinExistence type="predicted"/>
<keyword evidence="2" id="KW-1185">Reference proteome</keyword>
<reference evidence="1" key="1">
    <citation type="journal article" date="2014" name="Int. J. Syst. Evol. Microbiol.">
        <title>Complete genome sequence of Corynebacterium casei LMG S-19264T (=DSM 44701T), isolated from a smear-ripened cheese.</title>
        <authorList>
            <consortium name="US DOE Joint Genome Institute (JGI-PGF)"/>
            <person name="Walter F."/>
            <person name="Albersmeier A."/>
            <person name="Kalinowski J."/>
            <person name="Ruckert C."/>
        </authorList>
    </citation>
    <scope>NUCLEOTIDE SEQUENCE</scope>
    <source>
        <strain evidence="1">KCTC 12368</strain>
    </source>
</reference>
<comment type="caution">
    <text evidence="1">The sequence shown here is derived from an EMBL/GenBank/DDBJ whole genome shotgun (WGS) entry which is preliminary data.</text>
</comment>
<organism evidence="1 2">
    <name type="scientific">Echinicola pacifica</name>
    <dbReference type="NCBI Taxonomy" id="346377"/>
    <lineage>
        <taxon>Bacteria</taxon>
        <taxon>Pseudomonadati</taxon>
        <taxon>Bacteroidota</taxon>
        <taxon>Cytophagia</taxon>
        <taxon>Cytophagales</taxon>
        <taxon>Cyclobacteriaceae</taxon>
        <taxon>Echinicola</taxon>
    </lineage>
</organism>
<accession>A0A918UPT3</accession>